<evidence type="ECO:0000313" key="1">
    <source>
        <dbReference type="EMBL" id="KAI3719773.1"/>
    </source>
</evidence>
<dbReference type="Proteomes" id="UP001055879">
    <property type="component" value="Linkage Group LG06"/>
</dbReference>
<gene>
    <name evidence="1" type="ORF">L6452_20677</name>
</gene>
<protein>
    <submittedName>
        <fullName evidence="1">Uncharacterized protein</fullName>
    </submittedName>
</protein>
<accession>A0ACB9BCG6</accession>
<dbReference type="EMBL" id="CM042052">
    <property type="protein sequence ID" value="KAI3719773.1"/>
    <property type="molecule type" value="Genomic_DNA"/>
</dbReference>
<name>A0ACB9BCG6_ARCLA</name>
<organism evidence="1 2">
    <name type="scientific">Arctium lappa</name>
    <name type="common">Greater burdock</name>
    <name type="synonym">Lappa major</name>
    <dbReference type="NCBI Taxonomy" id="4217"/>
    <lineage>
        <taxon>Eukaryota</taxon>
        <taxon>Viridiplantae</taxon>
        <taxon>Streptophyta</taxon>
        <taxon>Embryophyta</taxon>
        <taxon>Tracheophyta</taxon>
        <taxon>Spermatophyta</taxon>
        <taxon>Magnoliopsida</taxon>
        <taxon>eudicotyledons</taxon>
        <taxon>Gunneridae</taxon>
        <taxon>Pentapetalae</taxon>
        <taxon>asterids</taxon>
        <taxon>campanulids</taxon>
        <taxon>Asterales</taxon>
        <taxon>Asteraceae</taxon>
        <taxon>Carduoideae</taxon>
        <taxon>Cardueae</taxon>
        <taxon>Arctiinae</taxon>
        <taxon>Arctium</taxon>
    </lineage>
</organism>
<reference evidence="1 2" key="2">
    <citation type="journal article" date="2022" name="Mol. Ecol. Resour.">
        <title>The genomes of chicory, endive, great burdock and yacon provide insights into Asteraceae paleo-polyploidization history and plant inulin production.</title>
        <authorList>
            <person name="Fan W."/>
            <person name="Wang S."/>
            <person name="Wang H."/>
            <person name="Wang A."/>
            <person name="Jiang F."/>
            <person name="Liu H."/>
            <person name="Zhao H."/>
            <person name="Xu D."/>
            <person name="Zhang Y."/>
        </authorList>
    </citation>
    <scope>NUCLEOTIDE SEQUENCE [LARGE SCALE GENOMIC DNA]</scope>
    <source>
        <strain evidence="2">cv. Niubang</strain>
    </source>
</reference>
<evidence type="ECO:0000313" key="2">
    <source>
        <dbReference type="Proteomes" id="UP001055879"/>
    </source>
</evidence>
<comment type="caution">
    <text evidence="1">The sequence shown here is derived from an EMBL/GenBank/DDBJ whole genome shotgun (WGS) entry which is preliminary data.</text>
</comment>
<sequence length="575" mass="61813">MIHHHQQQQQTTAIAAAPITSPLPSSSSIRSSHTTTTTNNSTQQQQQQLPSPISLASERQQQGHVVTPISAAHPTGEPAVIMATSSPLARIRLSDLVPYDGAPTDSYLRAVEALSGSLTRHNAAVIELGTEDGALMRCGLESVRLYFRTRAHNGGNWSSGNGGSGVYKYRAGRALEDMDSSPPCMAEVFRCMGKAARAALCAMARHLRLRSDIFNHLLDDNPLPAIEASSSVLVASYLHTSSQKGKGAIGGGNITSHESEKGLLTLVSSDAPGLQVRDPNGRWYLADVGSAPGDLLLLTGKALSHATAGLRPAASYMAATDHSSATANAGRSSLAFRLMPQGNAILDCSPIRTAGHVIPQSYVPISVSQFMDDLSADEDTPYNGSDNVFASWKNSNKEPSLRSVLSDSLSGSFLEDAMLVPCGHSFGGLMLKRVMETGRCTICDAEFGTGSLIPNHALRAAAAAVKREDDRRLFHNAAMRKQRREVGDRWANGDVTSENGPNRCVQYPFSVNEKVLIKGNRRTPDKFVGKEAIITSQSLNGWYLVNIIESGEKVRLQYRSFRKIPNSPSRPVDNS</sequence>
<reference evidence="2" key="1">
    <citation type="journal article" date="2022" name="Mol. Ecol. Resour.">
        <title>The genomes of chicory, endive, great burdock and yacon provide insights into Asteraceae palaeo-polyploidization history and plant inulin production.</title>
        <authorList>
            <person name="Fan W."/>
            <person name="Wang S."/>
            <person name="Wang H."/>
            <person name="Wang A."/>
            <person name="Jiang F."/>
            <person name="Liu H."/>
            <person name="Zhao H."/>
            <person name="Xu D."/>
            <person name="Zhang Y."/>
        </authorList>
    </citation>
    <scope>NUCLEOTIDE SEQUENCE [LARGE SCALE GENOMIC DNA]</scope>
    <source>
        <strain evidence="2">cv. Niubang</strain>
    </source>
</reference>
<keyword evidence="2" id="KW-1185">Reference proteome</keyword>
<proteinExistence type="predicted"/>